<feature type="compositionally biased region" description="Basic and acidic residues" evidence="6">
    <location>
        <begin position="740"/>
        <end position="750"/>
    </location>
</feature>
<evidence type="ECO:0000313" key="12">
    <source>
        <dbReference type="RefSeq" id="XP_048323329.2"/>
    </source>
</evidence>
<keyword evidence="1" id="KW-0723">Serine/threonine-protein kinase</keyword>
<evidence type="ECO:0000256" key="3">
    <source>
        <dbReference type="ARBA" id="ARBA00022741"/>
    </source>
</evidence>
<dbReference type="RefSeq" id="XP_048323329.2">
    <property type="nucleotide sequence ID" value="XM_048467372.2"/>
</dbReference>
<keyword evidence="4" id="KW-0418">Kinase</keyword>
<keyword evidence="7" id="KW-0472">Membrane</keyword>
<feature type="chain" id="PRO_5046175287" evidence="8">
    <location>
        <begin position="25"/>
        <end position="780"/>
    </location>
</feature>
<keyword evidence="8" id="KW-0732">Signal</keyword>
<dbReference type="CDD" id="cd14066">
    <property type="entry name" value="STKc_IRAK"/>
    <property type="match status" value="1"/>
</dbReference>
<dbReference type="PROSITE" id="PS00108">
    <property type="entry name" value="PROTEIN_KINASE_ST"/>
    <property type="match status" value="1"/>
</dbReference>
<feature type="region of interest" description="Disordered" evidence="6">
    <location>
        <begin position="733"/>
        <end position="766"/>
    </location>
</feature>
<dbReference type="PROSITE" id="PS50011">
    <property type="entry name" value="PROTEIN_KINASE_DOM"/>
    <property type="match status" value="1"/>
</dbReference>
<dbReference type="GeneID" id="107408664"/>
<dbReference type="Gene3D" id="3.30.200.20">
    <property type="entry name" value="Phosphorylase Kinase, domain 1"/>
    <property type="match status" value="1"/>
</dbReference>
<keyword evidence="7" id="KW-1133">Transmembrane helix</keyword>
<dbReference type="InterPro" id="IPR001245">
    <property type="entry name" value="Ser-Thr/Tyr_kinase_cat_dom"/>
</dbReference>
<dbReference type="Proteomes" id="UP001652623">
    <property type="component" value="Chromosome 1"/>
</dbReference>
<keyword evidence="3" id="KW-0547">Nucleotide-binding</keyword>
<dbReference type="Pfam" id="PF00704">
    <property type="entry name" value="Glyco_hydro_18"/>
    <property type="match status" value="1"/>
</dbReference>
<evidence type="ECO:0000256" key="6">
    <source>
        <dbReference type="SAM" id="MobiDB-lite"/>
    </source>
</evidence>
<evidence type="ECO:0000259" key="9">
    <source>
        <dbReference type="PROSITE" id="PS50011"/>
    </source>
</evidence>
<keyword evidence="7" id="KW-0812">Transmembrane</keyword>
<dbReference type="InterPro" id="IPR000719">
    <property type="entry name" value="Prot_kinase_dom"/>
</dbReference>
<evidence type="ECO:0000256" key="5">
    <source>
        <dbReference type="ARBA" id="ARBA00022840"/>
    </source>
</evidence>
<evidence type="ECO:0000256" key="7">
    <source>
        <dbReference type="SAM" id="Phobius"/>
    </source>
</evidence>
<dbReference type="SMART" id="SM00636">
    <property type="entry name" value="Glyco_18"/>
    <property type="match status" value="1"/>
</dbReference>
<dbReference type="CDD" id="cd02879">
    <property type="entry name" value="GH18_plant_chitinase_class_V"/>
    <property type="match status" value="1"/>
</dbReference>
<dbReference type="SUPFAM" id="SSF56112">
    <property type="entry name" value="Protein kinase-like (PK-like)"/>
    <property type="match status" value="1"/>
</dbReference>
<evidence type="ECO:0000259" key="10">
    <source>
        <dbReference type="PROSITE" id="PS51910"/>
    </source>
</evidence>
<dbReference type="SUPFAM" id="SSF51445">
    <property type="entry name" value="(Trans)glycosidases"/>
    <property type="match status" value="1"/>
</dbReference>
<keyword evidence="5" id="KW-0067">ATP-binding</keyword>
<dbReference type="SMART" id="SM00220">
    <property type="entry name" value="S_TKc"/>
    <property type="match status" value="1"/>
</dbReference>
<gene>
    <name evidence="12" type="primary">LOC107408664</name>
</gene>
<keyword evidence="2" id="KW-0808">Transferase</keyword>
<dbReference type="PANTHER" id="PTHR27002:SF1077">
    <property type="entry name" value="CYSTEINE-RICH RECEPTOR-LIKE PROTEIN KINASE 4"/>
    <property type="match status" value="1"/>
</dbReference>
<accession>A0ABM3I8N3</accession>
<feature type="signal peptide" evidence="8">
    <location>
        <begin position="1"/>
        <end position="24"/>
    </location>
</feature>
<dbReference type="PANTHER" id="PTHR27002">
    <property type="entry name" value="RECEPTOR-LIKE SERINE/THREONINE-PROTEIN KINASE SD1-8"/>
    <property type="match status" value="1"/>
</dbReference>
<evidence type="ECO:0000256" key="1">
    <source>
        <dbReference type="ARBA" id="ARBA00022527"/>
    </source>
</evidence>
<keyword evidence="11" id="KW-1185">Reference proteome</keyword>
<reference evidence="12" key="1">
    <citation type="submission" date="2025-08" db="UniProtKB">
        <authorList>
            <consortium name="RefSeq"/>
        </authorList>
    </citation>
    <scope>IDENTIFICATION</scope>
    <source>
        <tissue evidence="12">Seedling</tissue>
    </source>
</reference>
<dbReference type="Gene3D" id="3.10.50.10">
    <property type="match status" value="1"/>
</dbReference>
<feature type="domain" description="GH18" evidence="10">
    <location>
        <begin position="27"/>
        <end position="375"/>
    </location>
</feature>
<dbReference type="InterPro" id="IPR017853">
    <property type="entry name" value="GH"/>
</dbReference>
<evidence type="ECO:0000256" key="2">
    <source>
        <dbReference type="ARBA" id="ARBA00022679"/>
    </source>
</evidence>
<dbReference type="InterPro" id="IPR011009">
    <property type="entry name" value="Kinase-like_dom_sf"/>
</dbReference>
<protein>
    <submittedName>
        <fullName evidence="12">Cysteine-rich receptor-like protein kinase 19 isoform X1</fullName>
    </submittedName>
</protein>
<evidence type="ECO:0000256" key="8">
    <source>
        <dbReference type="SAM" id="SignalP"/>
    </source>
</evidence>
<dbReference type="InterPro" id="IPR001223">
    <property type="entry name" value="Glyco_hydro18_cat"/>
</dbReference>
<dbReference type="Gene3D" id="1.10.510.10">
    <property type="entry name" value="Transferase(Phosphotransferase) domain 1"/>
    <property type="match status" value="1"/>
</dbReference>
<dbReference type="SUPFAM" id="SSF54556">
    <property type="entry name" value="Chitinase insertion domain"/>
    <property type="match status" value="1"/>
</dbReference>
<feature type="domain" description="Protein kinase" evidence="9">
    <location>
        <begin position="451"/>
        <end position="737"/>
    </location>
</feature>
<dbReference type="Gene3D" id="3.20.20.80">
    <property type="entry name" value="Glycosidases"/>
    <property type="match status" value="1"/>
</dbReference>
<name>A0ABM3I8N3_ZIZJJ</name>
<evidence type="ECO:0000256" key="4">
    <source>
        <dbReference type="ARBA" id="ARBA00022777"/>
    </source>
</evidence>
<feature type="compositionally biased region" description="Polar residues" evidence="6">
    <location>
        <begin position="751"/>
        <end position="766"/>
    </location>
</feature>
<dbReference type="InterPro" id="IPR008271">
    <property type="entry name" value="Ser/Thr_kinase_AS"/>
</dbReference>
<dbReference type="InterPro" id="IPR029070">
    <property type="entry name" value="Chitinase_insertion_sf"/>
</dbReference>
<dbReference type="PROSITE" id="PS51910">
    <property type="entry name" value="GH18_2"/>
    <property type="match status" value="1"/>
</dbReference>
<evidence type="ECO:0000313" key="11">
    <source>
        <dbReference type="Proteomes" id="UP001652623"/>
    </source>
</evidence>
<organism evidence="11 12">
    <name type="scientific">Ziziphus jujuba</name>
    <name type="common">Chinese jujube</name>
    <name type="synonym">Ziziphus sativa</name>
    <dbReference type="NCBI Taxonomy" id="326968"/>
    <lineage>
        <taxon>Eukaryota</taxon>
        <taxon>Viridiplantae</taxon>
        <taxon>Streptophyta</taxon>
        <taxon>Embryophyta</taxon>
        <taxon>Tracheophyta</taxon>
        <taxon>Spermatophyta</taxon>
        <taxon>Magnoliopsida</taxon>
        <taxon>eudicotyledons</taxon>
        <taxon>Gunneridae</taxon>
        <taxon>Pentapetalae</taxon>
        <taxon>rosids</taxon>
        <taxon>fabids</taxon>
        <taxon>Rosales</taxon>
        <taxon>Rhamnaceae</taxon>
        <taxon>Paliureae</taxon>
        <taxon>Ziziphus</taxon>
    </lineage>
</organism>
<proteinExistence type="predicted"/>
<sequence length="780" mass="87341">MESKNIIIILFHIILSLKLQHFRAQSWIQAGYWYYGTEFPISNINSALFTHLICAFADVNSSSYELSIPSSHEQQFSSFTNTLKQSNPSISTLLSIGGEKADYSVISTLVSSSSYRKSFIDSSIKVARLYAFQGLDLAWSSANTTSDMENMGKLFEEWRAAVNSEVRNSGLSQLILTANVKSSPDAGGGPSLPVDSIFANLDWVHVMAIEYHNPDWKWEKFTAPQAALYDPSTQYSVDYSIKQWIATGSDPKKLVLGLPYYGHAWTLTNPTENSIGSPAIGPANISTYRGGSPSYKDIKDYVERNNAQVIYNATYVMKHFSVGSIWVNFDDADIVTAKVSYAKEKKLLGYVAWEVSHDDDNWMLSHAAKESVSSGGKPKRRIIIIVSTTTASATLILVYLFCYFWRRKLKSKAKVSKFNENKRAAAGDFNNNAPNLQVFTLADIEAATERFSIENKLGQGGYGPVYKGILPNGQEIAVKKLSAASTQGFEEFKNEVSLTAKLQHVNLVKVLGFCIEQDEQMLIYEYMPNMSLDMYLFDPIRKYILDWGKRVHIIEGITQGLLYLQEYSRLTIIHRDLKASNILLDDDMKPKISDFGMAKIFTKDGDEANTERIVGTYGYIPPEYVRQGLYSTKSDVYSFGVLLLQIISGKRTSAAYGVNEDLSILEYAYELWKEGKEMEFMDPSLDDTHSSCKLIRCMKIALLCVQENANDRPSMLQVFSMLKSENTDVINPKKPAFFSRKNEDEGRKGDSSSVTSGSKTEISPHTCSVNSVSISQMVGR</sequence>
<feature type="transmembrane region" description="Helical" evidence="7">
    <location>
        <begin position="382"/>
        <end position="405"/>
    </location>
</feature>
<dbReference type="InterPro" id="IPR011583">
    <property type="entry name" value="Chitinase_II/V-like_cat"/>
</dbReference>
<dbReference type="Pfam" id="PF07714">
    <property type="entry name" value="PK_Tyr_Ser-Thr"/>
    <property type="match status" value="1"/>
</dbReference>